<dbReference type="OrthoDB" id="976917at2759"/>
<organism evidence="2 3">
    <name type="scientific">Solanum commersonii</name>
    <name type="common">Commerson's wild potato</name>
    <name type="synonym">Commerson's nightshade</name>
    <dbReference type="NCBI Taxonomy" id="4109"/>
    <lineage>
        <taxon>Eukaryota</taxon>
        <taxon>Viridiplantae</taxon>
        <taxon>Streptophyta</taxon>
        <taxon>Embryophyta</taxon>
        <taxon>Tracheophyta</taxon>
        <taxon>Spermatophyta</taxon>
        <taxon>Magnoliopsida</taxon>
        <taxon>eudicotyledons</taxon>
        <taxon>Gunneridae</taxon>
        <taxon>Pentapetalae</taxon>
        <taxon>asterids</taxon>
        <taxon>lamiids</taxon>
        <taxon>Solanales</taxon>
        <taxon>Solanaceae</taxon>
        <taxon>Solanoideae</taxon>
        <taxon>Solaneae</taxon>
        <taxon>Solanum</taxon>
    </lineage>
</organism>
<keyword evidence="3" id="KW-1185">Reference proteome</keyword>
<dbReference type="AlphaFoldDB" id="A0A9J5X1Q5"/>
<reference evidence="2 3" key="1">
    <citation type="submission" date="2020-09" db="EMBL/GenBank/DDBJ databases">
        <title>De no assembly of potato wild relative species, Solanum commersonii.</title>
        <authorList>
            <person name="Cho K."/>
        </authorList>
    </citation>
    <scope>NUCLEOTIDE SEQUENCE [LARGE SCALE GENOMIC DNA]</scope>
    <source>
        <strain evidence="2">LZ3.2</strain>
        <tissue evidence="2">Leaf</tissue>
    </source>
</reference>
<proteinExistence type="inferred from homology"/>
<evidence type="ECO:0000313" key="3">
    <source>
        <dbReference type="Proteomes" id="UP000824120"/>
    </source>
</evidence>
<dbReference type="EMBL" id="JACXVP010000010">
    <property type="protein sequence ID" value="KAG5581631.1"/>
    <property type="molecule type" value="Genomic_DNA"/>
</dbReference>
<evidence type="ECO:0000313" key="2">
    <source>
        <dbReference type="EMBL" id="KAG5581631.1"/>
    </source>
</evidence>
<gene>
    <name evidence="2" type="ORF">H5410_052258</name>
</gene>
<name>A0A9J5X1Q5_SOLCO</name>
<dbReference type="Proteomes" id="UP000824120">
    <property type="component" value="Chromosome 10"/>
</dbReference>
<protein>
    <submittedName>
        <fullName evidence="2">Uncharacterized protein</fullName>
    </submittedName>
</protein>
<sequence>MIIKLLKLQINNCIKHFHMKEILLVASLSRSRGESSFISLSTLATEENIIMKFHKVLKWDPNEFLHKPALITEEDKKPDRVAAEPWRLCTVQQVEDLKILIKFFPIWTTGLIPLLGTHRLQLHVSPLSAIHLNVMAN</sequence>
<dbReference type="InterPro" id="IPR036259">
    <property type="entry name" value="MFS_trans_sf"/>
</dbReference>
<comment type="caution">
    <text evidence="2">The sequence shown here is derived from an EMBL/GenBank/DDBJ whole genome shotgun (WGS) entry which is preliminary data.</text>
</comment>
<dbReference type="Gene3D" id="1.20.1250.20">
    <property type="entry name" value="MFS general substrate transporter like domains"/>
    <property type="match status" value="1"/>
</dbReference>
<evidence type="ECO:0000256" key="1">
    <source>
        <dbReference type="ARBA" id="ARBA00044504"/>
    </source>
</evidence>
<comment type="similarity">
    <text evidence="1">Belongs to the major facilitator superfamily. Phosphate:H(+) symporter (TC 2.A.1.9) family.</text>
</comment>
<accession>A0A9J5X1Q5</accession>